<gene>
    <name evidence="7" type="ORF">A3L25_015300</name>
</gene>
<protein>
    <submittedName>
        <fullName evidence="7">FUSC family protein</fullName>
    </submittedName>
</protein>
<feature type="transmembrane region" description="Helical" evidence="5">
    <location>
        <begin position="342"/>
        <end position="361"/>
    </location>
</feature>
<dbReference type="EMBL" id="CP050951">
    <property type="protein sequence ID" value="QJQ10715.1"/>
    <property type="molecule type" value="Genomic_DNA"/>
</dbReference>
<feature type="transmembrane region" description="Helical" evidence="5">
    <location>
        <begin position="313"/>
        <end position="330"/>
    </location>
</feature>
<feature type="transmembrane region" description="Helical" evidence="5">
    <location>
        <begin position="289"/>
        <end position="306"/>
    </location>
</feature>
<evidence type="ECO:0000313" key="8">
    <source>
        <dbReference type="Proteomes" id="UP000076857"/>
    </source>
</evidence>
<evidence type="ECO:0000259" key="6">
    <source>
        <dbReference type="Pfam" id="PF13515"/>
    </source>
</evidence>
<keyword evidence="4 5" id="KW-0472">Membrane</keyword>
<dbReference type="AlphaFoldDB" id="A0AAP9MZN8"/>
<dbReference type="GO" id="GO:0022857">
    <property type="term" value="F:transmembrane transporter activity"/>
    <property type="evidence" value="ECO:0007669"/>
    <property type="project" value="InterPro"/>
</dbReference>
<dbReference type="Proteomes" id="UP000076857">
    <property type="component" value="Chromosome"/>
</dbReference>
<name>A0AAP9MZN8_PSEPU</name>
<reference evidence="7 8" key="2">
    <citation type="submission" date="2020-04" db="EMBL/GenBank/DDBJ databases">
        <title>Complete genome sequence of Pseudomonas putida strain JQ581.</title>
        <authorList>
            <person name="Mu Y."/>
        </authorList>
    </citation>
    <scope>NUCLEOTIDE SEQUENCE [LARGE SCALE GENOMIC DNA]</scope>
    <source>
        <strain evidence="7 8">JQ581</strain>
    </source>
</reference>
<feature type="transmembrane region" description="Helical" evidence="5">
    <location>
        <begin position="104"/>
        <end position="123"/>
    </location>
</feature>
<reference evidence="7 8" key="1">
    <citation type="submission" date="2016-04" db="EMBL/GenBank/DDBJ databases">
        <authorList>
            <person name="Qiu J."/>
        </authorList>
    </citation>
    <scope>NUCLEOTIDE SEQUENCE [LARGE SCALE GENOMIC DNA]</scope>
    <source>
        <strain evidence="7 8">JQ581</strain>
    </source>
</reference>
<evidence type="ECO:0000256" key="5">
    <source>
        <dbReference type="SAM" id="Phobius"/>
    </source>
</evidence>
<dbReference type="InterPro" id="IPR006726">
    <property type="entry name" value="PHBA_efflux_AaeB/fusaric-R"/>
</dbReference>
<dbReference type="Pfam" id="PF13515">
    <property type="entry name" value="FUSC_2"/>
    <property type="match status" value="1"/>
</dbReference>
<dbReference type="InterPro" id="IPR049453">
    <property type="entry name" value="Memb_transporter_dom"/>
</dbReference>
<evidence type="ECO:0000313" key="7">
    <source>
        <dbReference type="EMBL" id="QJQ10715.1"/>
    </source>
</evidence>
<proteinExistence type="predicted"/>
<feature type="transmembrane region" description="Helical" evidence="5">
    <location>
        <begin position="235"/>
        <end position="253"/>
    </location>
</feature>
<feature type="transmembrane region" description="Helical" evidence="5">
    <location>
        <begin position="41"/>
        <end position="67"/>
    </location>
</feature>
<evidence type="ECO:0000256" key="3">
    <source>
        <dbReference type="ARBA" id="ARBA00022989"/>
    </source>
</evidence>
<dbReference type="GO" id="GO:0005886">
    <property type="term" value="C:plasma membrane"/>
    <property type="evidence" value="ECO:0007669"/>
    <property type="project" value="InterPro"/>
</dbReference>
<feature type="transmembrane region" description="Helical" evidence="5">
    <location>
        <begin position="79"/>
        <end position="98"/>
    </location>
</feature>
<sequence>MPFRFTLWSSFAQFTQGIRKEFSSPDRLPQRLLDEAETLLSVLLAIGMAHYLAVDNVGWAAFSGYMVMRSSLHDCVYRGGLRIIGTAAGGLAAAALLTQMQISVHWLGPVIGLVGACTLWCAIRHEHGYAWLFAGLTFAMVAISGFDAPGGPSVTEIARTRLEEVACGTLACWFVAMLSGRTVRKMFPDGALSSRSGARVSEPDLDRCLLRHVLQAGLALALIPSLGIWLEVGGLSQAAITVMAVMMVPPGALLPGSRAVTLRNVHRLAGCCAGAACAGLALWLVGSNWIAMTLAMCIGVMVGRHIENSNRSYAYAGTQFSLVYLVVMVPDTYVNVSPSPGFIRLEGVLAGFVLIGVIRLANQLIRQGASR</sequence>
<feature type="transmembrane region" description="Helical" evidence="5">
    <location>
        <begin position="208"/>
        <end position="229"/>
    </location>
</feature>
<evidence type="ECO:0000256" key="2">
    <source>
        <dbReference type="ARBA" id="ARBA00022692"/>
    </source>
</evidence>
<evidence type="ECO:0000256" key="4">
    <source>
        <dbReference type="ARBA" id="ARBA00023136"/>
    </source>
</evidence>
<dbReference type="RefSeq" id="WP_081237947.1">
    <property type="nucleotide sequence ID" value="NZ_CP050951.1"/>
</dbReference>
<keyword evidence="2 5" id="KW-0812">Transmembrane</keyword>
<comment type="subcellular location">
    <subcellularLocation>
        <location evidence="1">Membrane</location>
        <topology evidence="1">Multi-pass membrane protein</topology>
    </subcellularLocation>
</comment>
<feature type="domain" description="Integral membrane bound transporter" evidence="6">
    <location>
        <begin position="230"/>
        <end position="354"/>
    </location>
</feature>
<organism evidence="7 8">
    <name type="scientific">Pseudomonas putida</name>
    <name type="common">Arthrobacter siderocapsulatus</name>
    <dbReference type="NCBI Taxonomy" id="303"/>
    <lineage>
        <taxon>Bacteria</taxon>
        <taxon>Pseudomonadati</taxon>
        <taxon>Pseudomonadota</taxon>
        <taxon>Gammaproteobacteria</taxon>
        <taxon>Pseudomonadales</taxon>
        <taxon>Pseudomonadaceae</taxon>
        <taxon>Pseudomonas</taxon>
    </lineage>
</organism>
<feature type="transmembrane region" description="Helical" evidence="5">
    <location>
        <begin position="130"/>
        <end position="148"/>
    </location>
</feature>
<dbReference type="Pfam" id="PF04632">
    <property type="entry name" value="FUSC"/>
    <property type="match status" value="1"/>
</dbReference>
<keyword evidence="3 5" id="KW-1133">Transmembrane helix</keyword>
<feature type="transmembrane region" description="Helical" evidence="5">
    <location>
        <begin position="265"/>
        <end position="283"/>
    </location>
</feature>
<feature type="transmembrane region" description="Helical" evidence="5">
    <location>
        <begin position="168"/>
        <end position="187"/>
    </location>
</feature>
<accession>A0AAP9MZN8</accession>
<evidence type="ECO:0000256" key="1">
    <source>
        <dbReference type="ARBA" id="ARBA00004141"/>
    </source>
</evidence>